<evidence type="ECO:0000313" key="6">
    <source>
        <dbReference type="EMBL" id="ASN73764.1"/>
    </source>
</evidence>
<dbReference type="SUPFAM" id="SSF54403">
    <property type="entry name" value="Cystatin/monellin"/>
    <property type="match status" value="1"/>
</dbReference>
<dbReference type="InterPro" id="IPR046350">
    <property type="entry name" value="Cystatin_sf"/>
</dbReference>
<dbReference type="PANTHER" id="PTHR10206:SF0">
    <property type="entry name" value="CATHELICIDIN B1-RELATED"/>
    <property type="match status" value="1"/>
</dbReference>
<accession>A0A221SCP5</accession>
<dbReference type="Gene3D" id="3.10.450.10">
    <property type="match status" value="1"/>
</dbReference>
<dbReference type="Pfam" id="PF00666">
    <property type="entry name" value="Cathelicidins"/>
    <property type="match status" value="1"/>
</dbReference>
<dbReference type="GO" id="GO:0001530">
    <property type="term" value="F:lipopolysaccharide binding"/>
    <property type="evidence" value="ECO:0007669"/>
    <property type="project" value="TreeGrafter"/>
</dbReference>
<sequence length="172" mass="18817">MQTCWVILLLPLLGAASTELPTPGTDPPQLTPTYAQALATAVDVYNQGPGVDFAFRLLEAESRDDWDASTDPLRQLEFTLKETECPVGEDLPLDQCDFKDGGAVLDCTGTFSCSEASLMVLVTCQPAEPPPDRVRRGLFKKLRRKIKKGFKKIFKRLPPVGVGVSIPLAGRR</sequence>
<evidence type="ECO:0000256" key="1">
    <source>
        <dbReference type="ARBA" id="ARBA00004613"/>
    </source>
</evidence>
<dbReference type="FunFam" id="3.10.450.10:FF:000003">
    <property type="entry name" value="Cathelicidin antimicrobial peptide"/>
    <property type="match status" value="1"/>
</dbReference>
<protein>
    <submittedName>
        <fullName evidence="6">Cathelicidin antimicrobial peptide CATH4</fullName>
    </submittedName>
</protein>
<proteinExistence type="evidence at transcript level"/>
<organism evidence="6">
    <name type="scientific">Alligator sinensis</name>
    <name type="common">Chinese alligator</name>
    <dbReference type="NCBI Taxonomy" id="38654"/>
    <lineage>
        <taxon>Eukaryota</taxon>
        <taxon>Metazoa</taxon>
        <taxon>Chordata</taxon>
        <taxon>Craniata</taxon>
        <taxon>Vertebrata</taxon>
        <taxon>Euteleostomi</taxon>
        <taxon>Archelosauria</taxon>
        <taxon>Archosauria</taxon>
        <taxon>Crocodylia</taxon>
        <taxon>Alligatoridae</taxon>
        <taxon>Alligatorinae</taxon>
        <taxon>Alligator</taxon>
    </lineage>
</organism>
<feature type="chain" id="PRO_5012691180" evidence="5">
    <location>
        <begin position="19"/>
        <end position="172"/>
    </location>
</feature>
<evidence type="ECO:0000256" key="2">
    <source>
        <dbReference type="ARBA" id="ARBA00005320"/>
    </source>
</evidence>
<feature type="signal peptide" evidence="5">
    <location>
        <begin position="1"/>
        <end position="18"/>
    </location>
</feature>
<evidence type="ECO:0000256" key="4">
    <source>
        <dbReference type="ARBA" id="ARBA00023157"/>
    </source>
</evidence>
<keyword evidence="4" id="KW-1015">Disulfide bond</keyword>
<dbReference type="EMBL" id="KY828188">
    <property type="protein sequence ID" value="ASN73764.1"/>
    <property type="molecule type" value="mRNA"/>
</dbReference>
<reference evidence="6" key="1">
    <citation type="journal article" date="2017" name="Biochem. J.">
        <title>As-CATH1-6, novel cathelicidins with potent antimicrobial and immunomodulatory properties from Alligator sinensis, play pivotal roles in host antimicrobial immune responses.</title>
        <authorList>
            <person name="Chen Y."/>
            <person name="Cai S."/>
            <person name="Qiao X."/>
            <person name="Wu M."/>
            <person name="Guo Z."/>
            <person name="Wang R."/>
            <person name="Kuang Y.Q."/>
            <person name="Yu H."/>
            <person name="Wang Y."/>
        </authorList>
    </citation>
    <scope>NUCLEOTIDE SEQUENCE</scope>
</reference>
<comment type="subcellular location">
    <subcellularLocation>
        <location evidence="1">Secreted</location>
    </subcellularLocation>
</comment>
<dbReference type="PANTHER" id="PTHR10206">
    <property type="entry name" value="CATHELICIDIN"/>
    <property type="match status" value="1"/>
</dbReference>
<keyword evidence="3" id="KW-0964">Secreted</keyword>
<comment type="similarity">
    <text evidence="2">Belongs to the cathelicidin family.</text>
</comment>
<dbReference type="InterPro" id="IPR001894">
    <property type="entry name" value="Cathelicidin-like"/>
</dbReference>
<name>A0A221SCP5_ALLSI</name>
<dbReference type="GO" id="GO:0061844">
    <property type="term" value="P:antimicrobial humoral immune response mediated by antimicrobial peptide"/>
    <property type="evidence" value="ECO:0007669"/>
    <property type="project" value="TreeGrafter"/>
</dbReference>
<dbReference type="GO" id="GO:0045087">
    <property type="term" value="P:innate immune response"/>
    <property type="evidence" value="ECO:0007669"/>
    <property type="project" value="TreeGrafter"/>
</dbReference>
<dbReference type="AlphaFoldDB" id="A0A221SCP5"/>
<dbReference type="GO" id="GO:0005615">
    <property type="term" value="C:extracellular space"/>
    <property type="evidence" value="ECO:0007669"/>
    <property type="project" value="TreeGrafter"/>
</dbReference>
<keyword evidence="5" id="KW-0732">Signal</keyword>
<evidence type="ECO:0000256" key="3">
    <source>
        <dbReference type="ARBA" id="ARBA00022525"/>
    </source>
</evidence>
<dbReference type="GO" id="GO:0050829">
    <property type="term" value="P:defense response to Gram-negative bacterium"/>
    <property type="evidence" value="ECO:0007669"/>
    <property type="project" value="TreeGrafter"/>
</dbReference>
<evidence type="ECO:0000256" key="5">
    <source>
        <dbReference type="SAM" id="SignalP"/>
    </source>
</evidence>
<dbReference type="GO" id="GO:0050830">
    <property type="term" value="P:defense response to Gram-positive bacterium"/>
    <property type="evidence" value="ECO:0007669"/>
    <property type="project" value="TreeGrafter"/>
</dbReference>